<keyword evidence="4" id="KW-0934">Plastid</keyword>
<dbReference type="InterPro" id="IPR022796">
    <property type="entry name" value="Chloroa_b-bind"/>
</dbReference>
<gene>
    <name evidence="8" type="ORF">MCHI0186_LOCUS334</name>
</gene>
<sequence length="242" mass="25943">MKFALALALFASSAAAFAPQPRTATVAPSALRSTEEVTPEEEGPPVITYPTINGWTADPSKFCAGLPGALAPVGEFDPLGLSKDLSLQEIKRYREAEVTHGRVSMMACVGYLVAEPFHPLFGGQITGPANSHLGQVQEIAPFFFAFLVTAIATAELGRSIIGWEKPTDALVKNQEVEGKTWLSKLNDNYYPGDIGFDPLGLKPSDPAEYAEMQTKELQHGRLAMLGAMGMIAQEQVTGATLF</sequence>
<feature type="binding site" evidence="5">
    <location>
        <position position="82"/>
    </location>
    <ligand>
        <name>chlorophyll a</name>
        <dbReference type="ChEBI" id="CHEBI:58416"/>
        <label>1</label>
    </ligand>
</feature>
<keyword evidence="5" id="KW-0157">Chromophore</keyword>
<evidence type="ECO:0000256" key="2">
    <source>
        <dbReference type="ARBA" id="ARBA00022528"/>
    </source>
</evidence>
<feature type="chain" id="PRO_5031494137" evidence="7">
    <location>
        <begin position="17"/>
        <end position="242"/>
    </location>
</feature>
<dbReference type="Pfam" id="PF00504">
    <property type="entry name" value="Chloroa_b-bind"/>
    <property type="match status" value="1"/>
</dbReference>
<feature type="binding site" evidence="5">
    <location>
        <position position="100"/>
    </location>
    <ligand>
        <name>chlorophyll a</name>
        <dbReference type="ChEBI" id="CHEBI:58416"/>
        <label>1</label>
    </ligand>
</feature>
<dbReference type="Gene3D" id="1.10.3460.10">
    <property type="entry name" value="Chlorophyll a/b binding protein domain"/>
    <property type="match status" value="1"/>
</dbReference>
<keyword evidence="7" id="KW-0732">Signal</keyword>
<dbReference type="AlphaFoldDB" id="A0A7S0P840"/>
<feature type="signal peptide" evidence="7">
    <location>
        <begin position="1"/>
        <end position="16"/>
    </location>
</feature>
<feature type="binding site" evidence="5">
    <location>
        <position position="233"/>
    </location>
    <ligand>
        <name>chlorophyll a</name>
        <dbReference type="ChEBI" id="CHEBI:58416"/>
        <label>1</label>
    </ligand>
</feature>
<dbReference type="GO" id="GO:0016168">
    <property type="term" value="F:chlorophyll binding"/>
    <property type="evidence" value="ECO:0007669"/>
    <property type="project" value="UniProtKB-KW"/>
</dbReference>
<feature type="binding site" evidence="5">
    <location>
        <position position="97"/>
    </location>
    <ligand>
        <name>chlorophyll a</name>
        <dbReference type="ChEBI" id="CHEBI:58416"/>
        <label>1</label>
    </ligand>
</feature>
<dbReference type="GO" id="GO:0016020">
    <property type="term" value="C:membrane"/>
    <property type="evidence" value="ECO:0007669"/>
    <property type="project" value="InterPro"/>
</dbReference>
<dbReference type="GO" id="GO:0009765">
    <property type="term" value="P:photosynthesis, light harvesting"/>
    <property type="evidence" value="ECO:0007669"/>
    <property type="project" value="InterPro"/>
</dbReference>
<accession>A0A7S0P840</accession>
<keyword evidence="5" id="KW-0148">Chlorophyll</keyword>
<proteinExistence type="predicted"/>
<dbReference type="GO" id="GO:0009507">
    <property type="term" value="C:chloroplast"/>
    <property type="evidence" value="ECO:0007669"/>
    <property type="project" value="UniProtKB-SubCell"/>
</dbReference>
<feature type="binding site" description="axial binding residue" evidence="5">
    <location>
        <position position="182"/>
    </location>
    <ligand>
        <name>chlorophyll b</name>
        <dbReference type="ChEBI" id="CHEBI:61721"/>
        <label>1</label>
    </ligand>
    <ligandPart>
        <name>Mg</name>
        <dbReference type="ChEBI" id="CHEBI:25107"/>
    </ligandPart>
</feature>
<keyword evidence="2" id="KW-0150">Chloroplast</keyword>
<evidence type="ECO:0000256" key="3">
    <source>
        <dbReference type="ARBA" id="ARBA00022531"/>
    </source>
</evidence>
<evidence type="ECO:0000256" key="7">
    <source>
        <dbReference type="SAM" id="SignalP"/>
    </source>
</evidence>
<feature type="binding site" evidence="5">
    <location>
        <position position="221"/>
    </location>
    <ligand>
        <name>chlorophyll a</name>
        <dbReference type="ChEBI" id="CHEBI:58416"/>
        <label>1</label>
    </ligand>
</feature>
<evidence type="ECO:0000256" key="6">
    <source>
        <dbReference type="SAM" id="MobiDB-lite"/>
    </source>
</evidence>
<reference evidence="8" key="1">
    <citation type="submission" date="2021-01" db="EMBL/GenBank/DDBJ databases">
        <authorList>
            <person name="Corre E."/>
            <person name="Pelletier E."/>
            <person name="Niang G."/>
            <person name="Scheremetjew M."/>
            <person name="Finn R."/>
            <person name="Kale V."/>
            <person name="Holt S."/>
            <person name="Cochrane G."/>
            <person name="Meng A."/>
            <person name="Brown T."/>
            <person name="Cohen L."/>
        </authorList>
    </citation>
    <scope>NUCLEOTIDE SEQUENCE</scope>
</reference>
<dbReference type="SUPFAM" id="SSF103511">
    <property type="entry name" value="Chlorophyll a-b binding protein"/>
    <property type="match status" value="1"/>
</dbReference>
<feature type="binding site" evidence="5">
    <location>
        <position position="215"/>
    </location>
    <ligand>
        <name>chlorophyll a</name>
        <dbReference type="ChEBI" id="CHEBI:58416"/>
        <label>1</label>
    </ligand>
</feature>
<feature type="binding site" description="axial binding residue" evidence="5">
    <location>
        <position position="102"/>
    </location>
    <ligand>
        <name>chlorophyll a</name>
        <dbReference type="ChEBI" id="CHEBI:58416"/>
        <label>1</label>
    </ligand>
    <ligandPart>
        <name>Mg</name>
        <dbReference type="ChEBI" id="CHEBI:25107"/>
    </ligandPart>
</feature>
<evidence type="ECO:0000256" key="5">
    <source>
        <dbReference type="PIRSR" id="PIRSR601344-1"/>
    </source>
</evidence>
<evidence type="ECO:0000313" key="8">
    <source>
        <dbReference type="EMBL" id="CAD8555389.1"/>
    </source>
</evidence>
<evidence type="ECO:0000256" key="4">
    <source>
        <dbReference type="ARBA" id="ARBA00022640"/>
    </source>
</evidence>
<comment type="subcellular location">
    <subcellularLocation>
        <location evidence="1">Plastid</location>
        <location evidence="1">Chloroplast</location>
    </subcellularLocation>
</comment>
<dbReference type="InterPro" id="IPR001344">
    <property type="entry name" value="Chloro_AB-bd_pln"/>
</dbReference>
<feature type="binding site" evidence="5">
    <location>
        <position position="216"/>
    </location>
    <ligand>
        <name>chlorophyll a</name>
        <dbReference type="ChEBI" id="CHEBI:58416"/>
        <label>5</label>
    </ligand>
</feature>
<name>A0A7S0P840_9EUKA</name>
<keyword evidence="3" id="KW-0602">Photosynthesis</keyword>
<organism evidence="8">
    <name type="scientific">Minchinia chitonis</name>
    <dbReference type="NCBI Taxonomy" id="262233"/>
    <lineage>
        <taxon>Eukaryota</taxon>
        <taxon>Sar</taxon>
        <taxon>Rhizaria</taxon>
        <taxon>Endomyxa</taxon>
        <taxon>Ascetosporea</taxon>
        <taxon>Haplosporida</taxon>
        <taxon>Haplosporidiidae</taxon>
        <taxon>Minchinia</taxon>
    </lineage>
</organism>
<protein>
    <submittedName>
        <fullName evidence="8">Uncharacterized protein</fullName>
    </submittedName>
</protein>
<dbReference type="PANTHER" id="PTHR21649">
    <property type="entry name" value="CHLOROPHYLL A/B BINDING PROTEIN"/>
    <property type="match status" value="1"/>
</dbReference>
<feature type="region of interest" description="Disordered" evidence="6">
    <location>
        <begin position="27"/>
        <end position="46"/>
    </location>
</feature>
<feature type="binding site" description="axial binding residue" evidence="5">
    <location>
        <position position="164"/>
    </location>
    <ligand>
        <name>chlorophyll b</name>
        <dbReference type="ChEBI" id="CHEBI:61721"/>
        <label>1</label>
    </ligand>
    <ligandPart>
        <name>Mg</name>
        <dbReference type="ChEBI" id="CHEBI:25107"/>
    </ligandPart>
</feature>
<dbReference type="EMBL" id="HBES01000880">
    <property type="protein sequence ID" value="CAD8555389.1"/>
    <property type="molecule type" value="Transcribed_RNA"/>
</dbReference>
<evidence type="ECO:0000256" key="1">
    <source>
        <dbReference type="ARBA" id="ARBA00004229"/>
    </source>
</evidence>